<name>A0A8J6JCS9_9FIRM</name>
<dbReference type="GO" id="GO:0046872">
    <property type="term" value="F:metal ion binding"/>
    <property type="evidence" value="ECO:0007669"/>
    <property type="project" value="UniProtKB-KW"/>
</dbReference>
<comment type="caution">
    <text evidence="11">The sequence shown here is derived from an EMBL/GenBank/DDBJ whole genome shotgun (WGS) entry which is preliminary data.</text>
</comment>
<evidence type="ECO:0000256" key="4">
    <source>
        <dbReference type="ARBA" id="ARBA00022695"/>
    </source>
</evidence>
<dbReference type="PANTHER" id="PTHR46173">
    <property type="entry name" value="CCA TRNA NUCLEOTIDYLTRANSFERASE 1, MITOCHONDRIAL"/>
    <property type="match status" value="1"/>
</dbReference>
<keyword evidence="12" id="KW-1185">Reference proteome</keyword>
<feature type="domain" description="Poly A polymerase head" evidence="9">
    <location>
        <begin position="27"/>
        <end position="144"/>
    </location>
</feature>
<dbReference type="PANTHER" id="PTHR46173:SF1">
    <property type="entry name" value="CCA TRNA NUCLEOTIDYLTRANSFERASE 1, MITOCHONDRIAL"/>
    <property type="match status" value="1"/>
</dbReference>
<evidence type="ECO:0000313" key="12">
    <source>
        <dbReference type="Proteomes" id="UP000661435"/>
    </source>
</evidence>
<evidence type="ECO:0000256" key="2">
    <source>
        <dbReference type="ARBA" id="ARBA00022679"/>
    </source>
</evidence>
<dbReference type="InterPro" id="IPR043519">
    <property type="entry name" value="NT_sf"/>
</dbReference>
<evidence type="ECO:0000256" key="7">
    <source>
        <dbReference type="ARBA" id="ARBA00022842"/>
    </source>
</evidence>
<comment type="similarity">
    <text evidence="8">Belongs to the tRNA nucleotidyltransferase/poly(A) polymerase family.</text>
</comment>
<dbReference type="GO" id="GO:0008033">
    <property type="term" value="P:tRNA processing"/>
    <property type="evidence" value="ECO:0007669"/>
    <property type="project" value="UniProtKB-KW"/>
</dbReference>
<keyword evidence="8" id="KW-0694">RNA-binding</keyword>
<dbReference type="InterPro" id="IPR032828">
    <property type="entry name" value="PolyA_RNA-bd"/>
</dbReference>
<dbReference type="EMBL" id="JACOPP010000001">
    <property type="protein sequence ID" value="MBC5732415.1"/>
    <property type="molecule type" value="Genomic_DNA"/>
</dbReference>
<dbReference type="InterPro" id="IPR050264">
    <property type="entry name" value="Bact_CCA-adding_enz_type3_sf"/>
</dbReference>
<dbReference type="Gene3D" id="3.30.460.10">
    <property type="entry name" value="Beta Polymerase, domain 2"/>
    <property type="match status" value="1"/>
</dbReference>
<evidence type="ECO:0000256" key="3">
    <source>
        <dbReference type="ARBA" id="ARBA00022694"/>
    </source>
</evidence>
<dbReference type="SUPFAM" id="SSF81301">
    <property type="entry name" value="Nucleotidyltransferase"/>
    <property type="match status" value="1"/>
</dbReference>
<dbReference type="CDD" id="cd05398">
    <property type="entry name" value="NT_ClassII-CCAase"/>
    <property type="match status" value="1"/>
</dbReference>
<evidence type="ECO:0000259" key="9">
    <source>
        <dbReference type="Pfam" id="PF01743"/>
    </source>
</evidence>
<evidence type="ECO:0000256" key="6">
    <source>
        <dbReference type="ARBA" id="ARBA00022741"/>
    </source>
</evidence>
<proteinExistence type="inferred from homology"/>
<reference evidence="11" key="1">
    <citation type="submission" date="2020-08" db="EMBL/GenBank/DDBJ databases">
        <title>Genome public.</title>
        <authorList>
            <person name="Liu C."/>
            <person name="Sun Q."/>
        </authorList>
    </citation>
    <scope>NUCLEOTIDE SEQUENCE</scope>
    <source>
        <strain evidence="11">NSJ-51</strain>
    </source>
</reference>
<dbReference type="AlphaFoldDB" id="A0A8J6JCS9"/>
<dbReference type="Pfam" id="PF12627">
    <property type="entry name" value="PolyA_pol_RNAbd"/>
    <property type="match status" value="1"/>
</dbReference>
<protein>
    <submittedName>
        <fullName evidence="11">tRNA nucleotidyltransferase</fullName>
    </submittedName>
</protein>
<accession>A0A8J6JCS9</accession>
<dbReference type="RefSeq" id="WP_186906312.1">
    <property type="nucleotide sequence ID" value="NZ_JACOPP010000001.1"/>
</dbReference>
<organism evidence="11 12">
    <name type="scientific">Lawsonibacter hominis</name>
    <dbReference type="NCBI Taxonomy" id="2763053"/>
    <lineage>
        <taxon>Bacteria</taxon>
        <taxon>Bacillati</taxon>
        <taxon>Bacillota</taxon>
        <taxon>Clostridia</taxon>
        <taxon>Eubacteriales</taxon>
        <taxon>Oscillospiraceae</taxon>
        <taxon>Lawsonibacter</taxon>
    </lineage>
</organism>
<dbReference type="SUPFAM" id="SSF81891">
    <property type="entry name" value="Poly A polymerase C-terminal region-like"/>
    <property type="match status" value="1"/>
</dbReference>
<keyword evidence="5" id="KW-0479">Metal-binding</keyword>
<evidence type="ECO:0000313" key="11">
    <source>
        <dbReference type="EMBL" id="MBC5732415.1"/>
    </source>
</evidence>
<sequence length="337" mass="36822">MRSWPIPAGVAALLDTLRGAGCEAHPVGGCVRDLLLGRTPGDYDVCTSARPEQVMALFPRTLPTGLRHGTVTVLTESGAVEVTTFRREGGYADGRRPDGVRFDVGLAEDLSRRDFTVNAMALSPEGAVIDPSGGQADLARRQIRCVGDPDRRFAEDALRMLRAVRFAAQLDFTIEDATLAAMRRNAGRTARVSGERVKAEVEKILLSGRPERVGLLLELGLLEHLYPVRTAPDLSGLGAAQAAPGPRWRAFCAATGFPITALPVSRALRRCVLHPEAEQVKQLALSGGELERLGLEGPQIGRMQRRLARYLLEHPGENERERLLQVVREWRYGRNGL</sequence>
<dbReference type="Proteomes" id="UP000661435">
    <property type="component" value="Unassembled WGS sequence"/>
</dbReference>
<keyword evidence="3" id="KW-0819">tRNA processing</keyword>
<keyword evidence="6" id="KW-0547">Nucleotide-binding</keyword>
<feature type="domain" description="tRNA nucleotidyltransferase/poly(A) polymerase RNA and SrmB- binding" evidence="10">
    <location>
        <begin position="171"/>
        <end position="228"/>
    </location>
</feature>
<dbReference type="Gene3D" id="1.10.3090.10">
    <property type="entry name" value="cca-adding enzyme, domain 2"/>
    <property type="match status" value="1"/>
</dbReference>
<dbReference type="GO" id="GO:0000049">
    <property type="term" value="F:tRNA binding"/>
    <property type="evidence" value="ECO:0007669"/>
    <property type="project" value="TreeGrafter"/>
</dbReference>
<evidence type="ECO:0000259" key="10">
    <source>
        <dbReference type="Pfam" id="PF12627"/>
    </source>
</evidence>
<dbReference type="GO" id="GO:0016779">
    <property type="term" value="F:nucleotidyltransferase activity"/>
    <property type="evidence" value="ECO:0007669"/>
    <property type="project" value="UniProtKB-KW"/>
</dbReference>
<keyword evidence="7" id="KW-0460">Magnesium</keyword>
<evidence type="ECO:0000256" key="1">
    <source>
        <dbReference type="ARBA" id="ARBA00001946"/>
    </source>
</evidence>
<comment type="cofactor">
    <cofactor evidence="1">
        <name>Mg(2+)</name>
        <dbReference type="ChEBI" id="CHEBI:18420"/>
    </cofactor>
</comment>
<dbReference type="InterPro" id="IPR002646">
    <property type="entry name" value="PolA_pol_head_dom"/>
</dbReference>
<keyword evidence="4" id="KW-0548">Nucleotidyltransferase</keyword>
<keyword evidence="2 8" id="KW-0808">Transferase</keyword>
<dbReference type="GO" id="GO:0000166">
    <property type="term" value="F:nucleotide binding"/>
    <property type="evidence" value="ECO:0007669"/>
    <property type="project" value="UniProtKB-KW"/>
</dbReference>
<dbReference type="Pfam" id="PF01743">
    <property type="entry name" value="PolyA_pol"/>
    <property type="match status" value="1"/>
</dbReference>
<evidence type="ECO:0000256" key="5">
    <source>
        <dbReference type="ARBA" id="ARBA00022723"/>
    </source>
</evidence>
<gene>
    <name evidence="11" type="ORF">H8S57_01565</name>
</gene>
<evidence type="ECO:0000256" key="8">
    <source>
        <dbReference type="RuleBase" id="RU003953"/>
    </source>
</evidence>